<keyword evidence="4" id="KW-0131">Cell cycle</keyword>
<evidence type="ECO:0008006" key="11">
    <source>
        <dbReference type="Google" id="ProtNLM"/>
    </source>
</evidence>
<dbReference type="InterPro" id="IPR006671">
    <property type="entry name" value="Cyclin_N"/>
</dbReference>
<dbReference type="Gene3D" id="1.10.472.10">
    <property type="entry name" value="Cyclin-like"/>
    <property type="match status" value="2"/>
</dbReference>
<dbReference type="AlphaFoldDB" id="A0AAV0GD12"/>
<evidence type="ECO:0000256" key="4">
    <source>
        <dbReference type="ARBA" id="ARBA00023306"/>
    </source>
</evidence>
<dbReference type="InterPro" id="IPR039361">
    <property type="entry name" value="Cyclin"/>
</dbReference>
<dbReference type="InterPro" id="IPR013763">
    <property type="entry name" value="Cyclin-like_dom"/>
</dbReference>
<evidence type="ECO:0000256" key="1">
    <source>
        <dbReference type="ARBA" id="ARBA00009065"/>
    </source>
</evidence>
<dbReference type="InterPro" id="IPR036915">
    <property type="entry name" value="Cyclin-like_sf"/>
</dbReference>
<comment type="similarity">
    <text evidence="1">Belongs to the cyclin family. Cyclin D subfamily.</text>
</comment>
<accession>A0AAV0GD12</accession>
<protein>
    <recommendedName>
        <fullName evidence="11">Cyclin D3</fullName>
    </recommendedName>
</protein>
<name>A0AAV0GD12_9ASTE</name>
<keyword evidence="2" id="KW-0132">Cell division</keyword>
<proteinExistence type="inferred from homology"/>
<dbReference type="EMBL" id="CAMAPF010000172">
    <property type="protein sequence ID" value="CAH9110545.1"/>
    <property type="molecule type" value="Genomic_DNA"/>
</dbReference>
<feature type="domain" description="Cyclin-like" evidence="6">
    <location>
        <begin position="184"/>
        <end position="270"/>
    </location>
</feature>
<evidence type="ECO:0000259" key="6">
    <source>
        <dbReference type="SMART" id="SM00385"/>
    </source>
</evidence>
<evidence type="ECO:0000259" key="7">
    <source>
        <dbReference type="SMART" id="SM01332"/>
    </source>
</evidence>
<evidence type="ECO:0000313" key="10">
    <source>
        <dbReference type="Proteomes" id="UP001152523"/>
    </source>
</evidence>
<dbReference type="GO" id="GO:0051301">
    <property type="term" value="P:cell division"/>
    <property type="evidence" value="ECO:0007669"/>
    <property type="project" value="UniProtKB-KW"/>
</dbReference>
<dbReference type="SMART" id="SM00385">
    <property type="entry name" value="CYCLIN"/>
    <property type="match status" value="2"/>
</dbReference>
<dbReference type="Proteomes" id="UP001152523">
    <property type="component" value="Unassembled WGS sequence"/>
</dbReference>
<feature type="domain" description="Cyclin-like" evidence="6">
    <location>
        <begin position="83"/>
        <end position="171"/>
    </location>
</feature>
<evidence type="ECO:0000256" key="2">
    <source>
        <dbReference type="ARBA" id="ARBA00022618"/>
    </source>
</evidence>
<dbReference type="FunFam" id="1.10.472.10:FF:000060">
    <property type="entry name" value="D6-type cyclin"/>
    <property type="match status" value="1"/>
</dbReference>
<sequence length="324" mass="36931">MATHPPLTSSDSLYCEERWDESSELREITRNTPPLLLPTVFSLAQDMMVWEEDDELLSLFSRETETHFTSDPSLSLPRTAAVRWILRVNAHYGFSALTPILAVNYLDRFLSGLTYQEDKPWMIQLSSVACLSLAAKVEEIHVPLLLDLQVEDAEYVFDSKTLQKMELLVLTTLNWRMNPVTPLSFLDHIIKRLGLDHNHHLHTRCERLILSFLPDSRFVRYLPSVVAIACMLHVIDEVEASDAVDYQNQVFSVLQTSKEKVNSCYEVMREVSKSSRSECHHPSSPSGVIDAAAALCCTESFSDWWDTASPPPTPPPFKKMRFQC</sequence>
<organism evidence="9 10">
    <name type="scientific">Cuscuta epithymum</name>
    <dbReference type="NCBI Taxonomy" id="186058"/>
    <lineage>
        <taxon>Eukaryota</taxon>
        <taxon>Viridiplantae</taxon>
        <taxon>Streptophyta</taxon>
        <taxon>Embryophyta</taxon>
        <taxon>Tracheophyta</taxon>
        <taxon>Spermatophyta</taxon>
        <taxon>Magnoliopsida</taxon>
        <taxon>eudicotyledons</taxon>
        <taxon>Gunneridae</taxon>
        <taxon>Pentapetalae</taxon>
        <taxon>asterids</taxon>
        <taxon>lamiids</taxon>
        <taxon>Solanales</taxon>
        <taxon>Convolvulaceae</taxon>
        <taxon>Cuscuteae</taxon>
        <taxon>Cuscuta</taxon>
        <taxon>Cuscuta subgen. Cuscuta</taxon>
    </lineage>
</organism>
<comment type="caution">
    <text evidence="9">The sequence shown here is derived from an EMBL/GenBank/DDBJ whole genome shotgun (WGS) entry which is preliminary data.</text>
</comment>
<keyword evidence="10" id="KW-1185">Reference proteome</keyword>
<dbReference type="SUPFAM" id="SSF47954">
    <property type="entry name" value="Cyclin-like"/>
    <property type="match status" value="2"/>
</dbReference>
<evidence type="ECO:0000256" key="5">
    <source>
        <dbReference type="RuleBase" id="RU000383"/>
    </source>
</evidence>
<dbReference type="SMART" id="SM01332">
    <property type="entry name" value="Cyclin_C"/>
    <property type="match status" value="1"/>
</dbReference>
<dbReference type="CDD" id="cd20543">
    <property type="entry name" value="CYCLIN_AtCycD-like_rpt1"/>
    <property type="match status" value="1"/>
</dbReference>
<dbReference type="InterPro" id="IPR004367">
    <property type="entry name" value="Cyclin_C-dom"/>
</dbReference>
<evidence type="ECO:0000313" key="8">
    <source>
        <dbReference type="EMBL" id="CAH9110545.1"/>
    </source>
</evidence>
<dbReference type="Pfam" id="PF02984">
    <property type="entry name" value="Cyclin_C"/>
    <property type="match status" value="1"/>
</dbReference>
<gene>
    <name evidence="8" type="ORF">CEPIT_LOCUS19170</name>
    <name evidence="9" type="ORF">CEPIT_LOCUS42250</name>
</gene>
<feature type="domain" description="Cyclin C-terminal" evidence="7">
    <location>
        <begin position="180"/>
        <end position="299"/>
    </location>
</feature>
<keyword evidence="3 5" id="KW-0195">Cyclin</keyword>
<dbReference type="PANTHER" id="PTHR10177">
    <property type="entry name" value="CYCLINS"/>
    <property type="match status" value="1"/>
</dbReference>
<evidence type="ECO:0000256" key="3">
    <source>
        <dbReference type="ARBA" id="ARBA00023127"/>
    </source>
</evidence>
<evidence type="ECO:0000313" key="9">
    <source>
        <dbReference type="EMBL" id="CAH9145479.1"/>
    </source>
</evidence>
<dbReference type="Pfam" id="PF00134">
    <property type="entry name" value="Cyclin_N"/>
    <property type="match status" value="1"/>
</dbReference>
<dbReference type="CDD" id="cd20544">
    <property type="entry name" value="CYCLIN_AtCycD-like_rpt2"/>
    <property type="match status" value="1"/>
</dbReference>
<reference evidence="9" key="1">
    <citation type="submission" date="2022-07" db="EMBL/GenBank/DDBJ databases">
        <authorList>
            <person name="Macas J."/>
            <person name="Novak P."/>
            <person name="Neumann P."/>
        </authorList>
    </citation>
    <scope>NUCLEOTIDE SEQUENCE</scope>
</reference>
<dbReference type="EMBL" id="CAMAPF010001078">
    <property type="protein sequence ID" value="CAH9145479.1"/>
    <property type="molecule type" value="Genomic_DNA"/>
</dbReference>